<dbReference type="Proteomes" id="UP000789860">
    <property type="component" value="Unassembled WGS sequence"/>
</dbReference>
<feature type="non-terminal residue" evidence="1">
    <location>
        <position position="48"/>
    </location>
</feature>
<comment type="caution">
    <text evidence="1">The sequence shown here is derived from an EMBL/GenBank/DDBJ whole genome shotgun (WGS) entry which is preliminary data.</text>
</comment>
<organism evidence="1 2">
    <name type="scientific">Scutellospora calospora</name>
    <dbReference type="NCBI Taxonomy" id="85575"/>
    <lineage>
        <taxon>Eukaryota</taxon>
        <taxon>Fungi</taxon>
        <taxon>Fungi incertae sedis</taxon>
        <taxon>Mucoromycota</taxon>
        <taxon>Glomeromycotina</taxon>
        <taxon>Glomeromycetes</taxon>
        <taxon>Diversisporales</taxon>
        <taxon>Gigasporaceae</taxon>
        <taxon>Scutellospora</taxon>
    </lineage>
</organism>
<feature type="non-terminal residue" evidence="1">
    <location>
        <position position="1"/>
    </location>
</feature>
<name>A0ACA9P622_9GLOM</name>
<evidence type="ECO:0000313" key="1">
    <source>
        <dbReference type="EMBL" id="CAG8691446.1"/>
    </source>
</evidence>
<sequence>EEIKVIVVIDNVEALVKLNDQNKLNEVRKILESYEVIKMTNDVNFTKD</sequence>
<keyword evidence="2" id="KW-1185">Reference proteome</keyword>
<accession>A0ACA9P622</accession>
<proteinExistence type="predicted"/>
<gene>
    <name evidence="1" type="ORF">SCALOS_LOCUS10147</name>
</gene>
<dbReference type="EMBL" id="CAJVPM010035956">
    <property type="protein sequence ID" value="CAG8691446.1"/>
    <property type="molecule type" value="Genomic_DNA"/>
</dbReference>
<protein>
    <submittedName>
        <fullName evidence="1">1486_t:CDS:1</fullName>
    </submittedName>
</protein>
<reference evidence="1" key="1">
    <citation type="submission" date="2021-06" db="EMBL/GenBank/DDBJ databases">
        <authorList>
            <person name="Kallberg Y."/>
            <person name="Tangrot J."/>
            <person name="Rosling A."/>
        </authorList>
    </citation>
    <scope>NUCLEOTIDE SEQUENCE</scope>
    <source>
        <strain evidence="1">AU212A</strain>
    </source>
</reference>
<evidence type="ECO:0000313" key="2">
    <source>
        <dbReference type="Proteomes" id="UP000789860"/>
    </source>
</evidence>